<keyword evidence="2" id="KW-1185">Reference proteome</keyword>
<organism evidence="2 3">
    <name type="scientific">Romanomermis culicivorax</name>
    <name type="common">Nematode worm</name>
    <dbReference type="NCBI Taxonomy" id="13658"/>
    <lineage>
        <taxon>Eukaryota</taxon>
        <taxon>Metazoa</taxon>
        <taxon>Ecdysozoa</taxon>
        <taxon>Nematoda</taxon>
        <taxon>Enoplea</taxon>
        <taxon>Dorylaimia</taxon>
        <taxon>Mermithida</taxon>
        <taxon>Mermithoidea</taxon>
        <taxon>Mermithidae</taxon>
        <taxon>Romanomermis</taxon>
    </lineage>
</organism>
<protein>
    <submittedName>
        <fullName evidence="3">Uncharacterized protein</fullName>
    </submittedName>
</protein>
<sequence length="70" mass="7021">MPAARVPPVAQRALVIAQGAVQPPTTLPSSPVSQPASPPPLLPLTAPMDAQTPQAPSMSGPASDHHGQSI</sequence>
<dbReference type="Proteomes" id="UP000887565">
    <property type="component" value="Unplaced"/>
</dbReference>
<reference evidence="3" key="1">
    <citation type="submission" date="2022-11" db="UniProtKB">
        <authorList>
            <consortium name="WormBaseParasite"/>
        </authorList>
    </citation>
    <scope>IDENTIFICATION</scope>
</reference>
<dbReference type="WBParaSite" id="nRc.2.0.1.t05084-RA">
    <property type="protein sequence ID" value="nRc.2.0.1.t05084-RA"/>
    <property type="gene ID" value="nRc.2.0.1.g05084"/>
</dbReference>
<accession>A0A915HTJ7</accession>
<proteinExistence type="predicted"/>
<evidence type="ECO:0000313" key="3">
    <source>
        <dbReference type="WBParaSite" id="nRc.2.0.1.t05084-RA"/>
    </source>
</evidence>
<dbReference type="AlphaFoldDB" id="A0A915HTJ7"/>
<name>A0A915HTJ7_ROMCU</name>
<feature type="region of interest" description="Disordered" evidence="1">
    <location>
        <begin position="21"/>
        <end position="70"/>
    </location>
</feature>
<evidence type="ECO:0000256" key="1">
    <source>
        <dbReference type="SAM" id="MobiDB-lite"/>
    </source>
</evidence>
<evidence type="ECO:0000313" key="2">
    <source>
        <dbReference type="Proteomes" id="UP000887565"/>
    </source>
</evidence>